<protein>
    <submittedName>
        <fullName evidence="1">Uncharacterized protein</fullName>
    </submittedName>
</protein>
<dbReference type="EMBL" id="CAKLBY020000338">
    <property type="protein sequence ID" value="CAK7945819.1"/>
    <property type="molecule type" value="Genomic_DNA"/>
</dbReference>
<dbReference type="Proteomes" id="UP001162060">
    <property type="component" value="Unassembled WGS sequence"/>
</dbReference>
<comment type="caution">
    <text evidence="1">The sequence shown here is derived from an EMBL/GenBank/DDBJ whole genome shotgun (WGS) entry which is preliminary data.</text>
</comment>
<evidence type="ECO:0000313" key="2">
    <source>
        <dbReference type="Proteomes" id="UP001162060"/>
    </source>
</evidence>
<evidence type="ECO:0000313" key="1">
    <source>
        <dbReference type="EMBL" id="CAK7945819.1"/>
    </source>
</evidence>
<proteinExistence type="predicted"/>
<dbReference type="AlphaFoldDB" id="A0AAV1VFZ6"/>
<reference evidence="1" key="1">
    <citation type="submission" date="2024-01" db="EMBL/GenBank/DDBJ databases">
        <authorList>
            <person name="Webb A."/>
        </authorList>
    </citation>
    <scope>NUCLEOTIDE SEQUENCE</scope>
    <source>
        <strain evidence="1">Pm1</strain>
    </source>
</reference>
<sequence length="38" mass="4410">MTNHFRTSQGLGMENVSMQNLTMFGDELLLQLCRHNLE</sequence>
<gene>
    <name evidence="1" type="ORF">PM001_LOCUS30969</name>
</gene>
<organism evidence="1 2">
    <name type="scientific">Peronospora matthiolae</name>
    <dbReference type="NCBI Taxonomy" id="2874970"/>
    <lineage>
        <taxon>Eukaryota</taxon>
        <taxon>Sar</taxon>
        <taxon>Stramenopiles</taxon>
        <taxon>Oomycota</taxon>
        <taxon>Peronosporomycetes</taxon>
        <taxon>Peronosporales</taxon>
        <taxon>Peronosporaceae</taxon>
        <taxon>Peronospora</taxon>
    </lineage>
</organism>
<name>A0AAV1VFZ6_9STRA</name>
<accession>A0AAV1VFZ6</accession>